<name>A0A6B0RPQ5_9CETA</name>
<evidence type="ECO:0000256" key="1">
    <source>
        <dbReference type="SAM" id="MobiDB-lite"/>
    </source>
</evidence>
<comment type="caution">
    <text evidence="2">The sequence shown here is derived from an EMBL/GenBank/DDBJ whole genome shotgun (WGS) entry which is preliminary data.</text>
</comment>
<protein>
    <submittedName>
        <fullName evidence="2">Uncharacterized protein</fullName>
    </submittedName>
</protein>
<evidence type="ECO:0000313" key="2">
    <source>
        <dbReference type="EMBL" id="MXQ90637.1"/>
    </source>
</evidence>
<sequence length="117" mass="13152">MSNRLKQLSMSPASSATPPFQTRSQGKLMVFSSSATHRKTLAITLKAIMDHAHKDPSYQQHRDLDNGLQAGHFKSVQLPATDKQLHLGDWRIDNSEVRSWARLKGEKQNLDAAMSRI</sequence>
<dbReference type="EMBL" id="VBQZ03000064">
    <property type="protein sequence ID" value="MXQ90637.1"/>
    <property type="molecule type" value="Genomic_DNA"/>
</dbReference>
<dbReference type="Proteomes" id="UP000322234">
    <property type="component" value="Unassembled WGS sequence"/>
</dbReference>
<keyword evidence="3" id="KW-1185">Reference proteome</keyword>
<gene>
    <name evidence="2" type="ORF">E5288_WYG016143</name>
</gene>
<accession>A0A6B0RPQ5</accession>
<evidence type="ECO:0000313" key="3">
    <source>
        <dbReference type="Proteomes" id="UP000322234"/>
    </source>
</evidence>
<proteinExistence type="predicted"/>
<dbReference type="AlphaFoldDB" id="A0A6B0RPQ5"/>
<feature type="region of interest" description="Disordered" evidence="1">
    <location>
        <begin position="1"/>
        <end position="24"/>
    </location>
</feature>
<reference evidence="2" key="1">
    <citation type="submission" date="2019-10" db="EMBL/GenBank/DDBJ databases">
        <title>The sequence and de novo assembly of the wild yak genome.</title>
        <authorList>
            <person name="Liu Y."/>
        </authorList>
    </citation>
    <scope>NUCLEOTIDE SEQUENCE [LARGE SCALE GENOMIC DNA]</scope>
    <source>
        <strain evidence="2">WY2019</strain>
    </source>
</reference>
<organism evidence="2 3">
    <name type="scientific">Bos mutus</name>
    <name type="common">wild yak</name>
    <dbReference type="NCBI Taxonomy" id="72004"/>
    <lineage>
        <taxon>Eukaryota</taxon>
        <taxon>Metazoa</taxon>
        <taxon>Chordata</taxon>
        <taxon>Craniata</taxon>
        <taxon>Vertebrata</taxon>
        <taxon>Euteleostomi</taxon>
        <taxon>Mammalia</taxon>
        <taxon>Eutheria</taxon>
        <taxon>Laurasiatheria</taxon>
        <taxon>Artiodactyla</taxon>
        <taxon>Ruminantia</taxon>
        <taxon>Pecora</taxon>
        <taxon>Bovidae</taxon>
        <taxon>Bovinae</taxon>
        <taxon>Bos</taxon>
    </lineage>
</organism>